<evidence type="ECO:0000256" key="4">
    <source>
        <dbReference type="ARBA" id="ARBA00023004"/>
    </source>
</evidence>
<dbReference type="Proteomes" id="UP000252733">
    <property type="component" value="Unassembled WGS sequence"/>
</dbReference>
<dbReference type="AlphaFoldDB" id="A0A368UIY0"/>
<evidence type="ECO:0000259" key="6">
    <source>
        <dbReference type="PROSITE" id="PS51918"/>
    </source>
</evidence>
<proteinExistence type="predicted"/>
<dbReference type="GO" id="GO:0051536">
    <property type="term" value="F:iron-sulfur cluster binding"/>
    <property type="evidence" value="ECO:0007669"/>
    <property type="project" value="UniProtKB-KW"/>
</dbReference>
<sequence length="345" mass="39004">MVGSEIVHKQFKEHNYSIFFNKSNGCFIRLEDKGYPEVFWSPDAPELLDVSITNRCTMQCEFCYRCSSPEGIDISLDDYKRIVDEASKLGVLQIALGGGNPNEHPDFIDILKYTHDKGIVVSYTSNGLGLSKEILKATEEFCGAMAISAYAPYEILKNAILSIKEFDIKTNIHYILKKDTVSDAIEWLVSPPGFLDYINAIVFLNYKPSIEGLDLSLNDERDILRFFDSVNNKKHPVKIGFDSCSISGVIKYIKTNEAFIEPCEASRFSAFINESLEMFPCSFMSNSNNCGDLRVNSIQDIWQGNVHFKNMRSKIENNNCKTCSYENLCLGGCNYFNNIELCGLK</sequence>
<dbReference type="Pfam" id="PF13186">
    <property type="entry name" value="SPASM"/>
    <property type="match status" value="1"/>
</dbReference>
<dbReference type="GO" id="GO:0046872">
    <property type="term" value="F:metal ion binding"/>
    <property type="evidence" value="ECO:0007669"/>
    <property type="project" value="UniProtKB-KW"/>
</dbReference>
<dbReference type="Pfam" id="PF04055">
    <property type="entry name" value="Radical_SAM"/>
    <property type="match status" value="1"/>
</dbReference>
<dbReference type="PROSITE" id="PS51918">
    <property type="entry name" value="RADICAL_SAM"/>
    <property type="match status" value="1"/>
</dbReference>
<dbReference type="EMBL" id="QPIZ01000048">
    <property type="protein sequence ID" value="RCW23450.1"/>
    <property type="molecule type" value="Genomic_DNA"/>
</dbReference>
<dbReference type="PANTHER" id="PTHR11228:SF7">
    <property type="entry name" value="PQQA PEPTIDE CYCLASE"/>
    <property type="match status" value="1"/>
</dbReference>
<evidence type="ECO:0000313" key="8">
    <source>
        <dbReference type="Proteomes" id="UP000252733"/>
    </source>
</evidence>
<gene>
    <name evidence="7" type="ORF">DFO77_1485</name>
</gene>
<reference evidence="7 8" key="1">
    <citation type="submission" date="2018-07" db="EMBL/GenBank/DDBJ databases">
        <title>Freshwater and sediment microbial communities from various areas in North America, analyzing microbe dynamics in response to fracking.</title>
        <authorList>
            <person name="Lamendella R."/>
        </authorList>
    </citation>
    <scope>NUCLEOTIDE SEQUENCE [LARGE SCALE GENOMIC DNA]</scope>
    <source>
        <strain evidence="7 8">160A</strain>
    </source>
</reference>
<dbReference type="SFLD" id="SFLDG01067">
    <property type="entry name" value="SPASM/twitch_domain_containing"/>
    <property type="match status" value="1"/>
</dbReference>
<keyword evidence="8" id="KW-1185">Reference proteome</keyword>
<evidence type="ECO:0000256" key="2">
    <source>
        <dbReference type="ARBA" id="ARBA00022691"/>
    </source>
</evidence>
<feature type="domain" description="Radical SAM core" evidence="6">
    <location>
        <begin position="42"/>
        <end position="242"/>
    </location>
</feature>
<dbReference type="NCBIfam" id="TIGR04085">
    <property type="entry name" value="rSAM_more_4Fe4S"/>
    <property type="match status" value="1"/>
</dbReference>
<keyword evidence="5" id="KW-0411">Iron-sulfur</keyword>
<protein>
    <submittedName>
        <fullName evidence="7">Radical SAM protein with 4Fe4S-binding SPASM domain</fullName>
    </submittedName>
</protein>
<evidence type="ECO:0000256" key="1">
    <source>
        <dbReference type="ARBA" id="ARBA00001966"/>
    </source>
</evidence>
<keyword evidence="3" id="KW-0479">Metal-binding</keyword>
<dbReference type="RefSeq" id="WP_114438167.1">
    <property type="nucleotide sequence ID" value="NZ_QPIZ01000048.1"/>
</dbReference>
<dbReference type="InterPro" id="IPR013785">
    <property type="entry name" value="Aldolase_TIM"/>
</dbReference>
<accession>A0A368UIY0</accession>
<evidence type="ECO:0000313" key="7">
    <source>
        <dbReference type="EMBL" id="RCW23450.1"/>
    </source>
</evidence>
<dbReference type="SUPFAM" id="SSF102114">
    <property type="entry name" value="Radical SAM enzymes"/>
    <property type="match status" value="1"/>
</dbReference>
<comment type="caution">
    <text evidence="7">The sequence shown here is derived from an EMBL/GenBank/DDBJ whole genome shotgun (WGS) entry which is preliminary data.</text>
</comment>
<dbReference type="Gene3D" id="3.20.20.70">
    <property type="entry name" value="Aldolase class I"/>
    <property type="match status" value="1"/>
</dbReference>
<keyword evidence="4" id="KW-0408">Iron</keyword>
<evidence type="ECO:0000256" key="3">
    <source>
        <dbReference type="ARBA" id="ARBA00022723"/>
    </source>
</evidence>
<dbReference type="SFLD" id="SFLDS00029">
    <property type="entry name" value="Radical_SAM"/>
    <property type="match status" value="1"/>
</dbReference>
<organism evidence="7 8">
    <name type="scientific">Marinilabilia salmonicolor</name>
    <dbReference type="NCBI Taxonomy" id="989"/>
    <lineage>
        <taxon>Bacteria</taxon>
        <taxon>Pseudomonadati</taxon>
        <taxon>Bacteroidota</taxon>
        <taxon>Bacteroidia</taxon>
        <taxon>Marinilabiliales</taxon>
        <taxon>Marinilabiliaceae</taxon>
        <taxon>Marinilabilia</taxon>
    </lineage>
</organism>
<dbReference type="PANTHER" id="PTHR11228">
    <property type="entry name" value="RADICAL SAM DOMAIN PROTEIN"/>
    <property type="match status" value="1"/>
</dbReference>
<dbReference type="InterPro" id="IPR058240">
    <property type="entry name" value="rSAM_sf"/>
</dbReference>
<dbReference type="InterPro" id="IPR007197">
    <property type="entry name" value="rSAM"/>
</dbReference>
<evidence type="ECO:0000256" key="5">
    <source>
        <dbReference type="ARBA" id="ARBA00023014"/>
    </source>
</evidence>
<dbReference type="GO" id="GO:0003824">
    <property type="term" value="F:catalytic activity"/>
    <property type="evidence" value="ECO:0007669"/>
    <property type="project" value="InterPro"/>
</dbReference>
<name>A0A368UIY0_9BACT</name>
<comment type="cofactor">
    <cofactor evidence="1">
        <name>[4Fe-4S] cluster</name>
        <dbReference type="ChEBI" id="CHEBI:49883"/>
    </cofactor>
</comment>
<dbReference type="CDD" id="cd01335">
    <property type="entry name" value="Radical_SAM"/>
    <property type="match status" value="1"/>
</dbReference>
<dbReference type="InterPro" id="IPR050377">
    <property type="entry name" value="Radical_SAM_PqqE_MftC-like"/>
</dbReference>
<dbReference type="InterPro" id="IPR023885">
    <property type="entry name" value="4Fe4S-binding_SPASM_dom"/>
</dbReference>
<keyword evidence="2" id="KW-0949">S-adenosyl-L-methionine</keyword>